<name>A0ABP5G2I1_9ACTN</name>
<dbReference type="EMBL" id="BAAAQN010000027">
    <property type="protein sequence ID" value="GAA2039102.1"/>
    <property type="molecule type" value="Genomic_DNA"/>
</dbReference>
<feature type="region of interest" description="Disordered" evidence="1">
    <location>
        <begin position="1"/>
        <end position="44"/>
    </location>
</feature>
<feature type="compositionally biased region" description="Pro residues" evidence="1">
    <location>
        <begin position="177"/>
        <end position="190"/>
    </location>
</feature>
<dbReference type="Proteomes" id="UP001500751">
    <property type="component" value="Unassembled WGS sequence"/>
</dbReference>
<feature type="compositionally biased region" description="Low complexity" evidence="1">
    <location>
        <begin position="219"/>
        <end position="240"/>
    </location>
</feature>
<dbReference type="RefSeq" id="WP_344667712.1">
    <property type="nucleotide sequence ID" value="NZ_BAAAQN010000027.1"/>
</dbReference>
<protein>
    <recommendedName>
        <fullName evidence="2">TNT domain-containing protein</fullName>
    </recommendedName>
</protein>
<dbReference type="InterPro" id="IPR053024">
    <property type="entry name" value="Fungal_surface_NADase"/>
</dbReference>
<feature type="domain" description="TNT" evidence="2">
    <location>
        <begin position="403"/>
        <end position="488"/>
    </location>
</feature>
<sequence length="496" mass="52853">MTENWQAEPTPWLSPGHEQTEPGSFAGPAAGPQGVNPTAAQGLTPVRLHINGDVVSIGPPMVDPPKLTPVTSPTAIGVPQIAPPIDIDAPQFSPPYYGAPVDVTPPAPPPPPFMDGSYGATQYGQSPYTDTSYSYTDYTSHTDQTNYTNQTNQTDYTDYANHTDYADKPLDNQPYVETPPPPQYSAPAFVEPPLPVAYTEPQNTAQHSPQQLTPVPHVAYQHQQQPQQPDQHQNQYHQHPGAPTGDPLIGGADGHSTMMVAVGTVQPRAPQPVATVEDAERVLGAAVDSLDADPDLYSIGTVTDGAVCLIPDDGRWAVFLADAGQRRFAGSFDDPMMAAVHFAGVLLLAAAERGVVPKAAATPAGLPGQSADPLAQFLAGPPITPLAGDPPTTLYTEHRLTVLTPGTEVDRFGDQLGNTVYAARTRYPHRSLPPDYIEREYRVYRVREPLRGLAGTAIPWFGQPGGGTAYLLPRPITDLLHEGVLVEIPAATVAPA</sequence>
<evidence type="ECO:0000256" key="1">
    <source>
        <dbReference type="SAM" id="MobiDB-lite"/>
    </source>
</evidence>
<evidence type="ECO:0000259" key="2">
    <source>
        <dbReference type="Pfam" id="PF14021"/>
    </source>
</evidence>
<feature type="region of interest" description="Disordered" evidence="1">
    <location>
        <begin position="219"/>
        <end position="255"/>
    </location>
</feature>
<dbReference type="PANTHER" id="PTHR42059">
    <property type="entry name" value="TNT DOMAIN-CONTAINING PROTEIN"/>
    <property type="match status" value="1"/>
</dbReference>
<feature type="compositionally biased region" description="Low complexity" evidence="1">
    <location>
        <begin position="141"/>
        <end position="159"/>
    </location>
</feature>
<evidence type="ECO:0000313" key="3">
    <source>
        <dbReference type="EMBL" id="GAA2039102.1"/>
    </source>
</evidence>
<evidence type="ECO:0000313" key="4">
    <source>
        <dbReference type="Proteomes" id="UP001500751"/>
    </source>
</evidence>
<feature type="region of interest" description="Disordered" evidence="1">
    <location>
        <begin position="141"/>
        <end position="190"/>
    </location>
</feature>
<reference evidence="4" key="1">
    <citation type="journal article" date="2019" name="Int. J. Syst. Evol. Microbiol.">
        <title>The Global Catalogue of Microorganisms (GCM) 10K type strain sequencing project: providing services to taxonomists for standard genome sequencing and annotation.</title>
        <authorList>
            <consortium name="The Broad Institute Genomics Platform"/>
            <consortium name="The Broad Institute Genome Sequencing Center for Infectious Disease"/>
            <person name="Wu L."/>
            <person name="Ma J."/>
        </authorList>
    </citation>
    <scope>NUCLEOTIDE SEQUENCE [LARGE SCALE GENOMIC DNA]</scope>
    <source>
        <strain evidence="4">JCM 16014</strain>
    </source>
</reference>
<accession>A0ABP5G2I1</accession>
<dbReference type="PANTHER" id="PTHR42059:SF1">
    <property type="entry name" value="TNT DOMAIN-CONTAINING PROTEIN"/>
    <property type="match status" value="1"/>
</dbReference>
<dbReference type="InterPro" id="IPR025331">
    <property type="entry name" value="TNT"/>
</dbReference>
<gene>
    <name evidence="3" type="ORF">GCM10009839_46140</name>
</gene>
<dbReference type="Pfam" id="PF14021">
    <property type="entry name" value="TNT"/>
    <property type="match status" value="1"/>
</dbReference>
<organism evidence="3 4">
    <name type="scientific">Catenulispora yoronensis</name>
    <dbReference type="NCBI Taxonomy" id="450799"/>
    <lineage>
        <taxon>Bacteria</taxon>
        <taxon>Bacillati</taxon>
        <taxon>Actinomycetota</taxon>
        <taxon>Actinomycetes</taxon>
        <taxon>Catenulisporales</taxon>
        <taxon>Catenulisporaceae</taxon>
        <taxon>Catenulispora</taxon>
    </lineage>
</organism>
<comment type="caution">
    <text evidence="3">The sequence shown here is derived from an EMBL/GenBank/DDBJ whole genome shotgun (WGS) entry which is preliminary data.</text>
</comment>
<proteinExistence type="predicted"/>
<keyword evidence="4" id="KW-1185">Reference proteome</keyword>